<dbReference type="EMBL" id="SMDC01000001">
    <property type="protein sequence ID" value="TCW39595.1"/>
    <property type="molecule type" value="Genomic_DNA"/>
</dbReference>
<name>A0A4R4AK39_MARGR</name>
<dbReference type="Pfam" id="PF16702">
    <property type="entry name" value="DUF5063"/>
    <property type="match status" value="1"/>
</dbReference>
<protein>
    <submittedName>
        <fullName evidence="1">Uncharacterized protein DUF5063</fullName>
    </submittedName>
</protein>
<dbReference type="RefSeq" id="WP_123139316.1">
    <property type="nucleotide sequence ID" value="NZ_JAKEDQ010000041.1"/>
</dbReference>
<comment type="caution">
    <text evidence="1">The sequence shown here is derived from an EMBL/GenBank/DDBJ whole genome shotgun (WGS) entry which is preliminary data.</text>
</comment>
<proteinExistence type="predicted"/>
<gene>
    <name evidence="1" type="ORF">EDC29_1017</name>
</gene>
<evidence type="ECO:0000313" key="2">
    <source>
        <dbReference type="Proteomes" id="UP000295247"/>
    </source>
</evidence>
<dbReference type="InterPro" id="IPR032025">
    <property type="entry name" value="DUF5063"/>
</dbReference>
<organism evidence="1 2">
    <name type="scientific">Marichromatium gracile</name>
    <name type="common">Chromatium gracile</name>
    <dbReference type="NCBI Taxonomy" id="1048"/>
    <lineage>
        <taxon>Bacteria</taxon>
        <taxon>Pseudomonadati</taxon>
        <taxon>Pseudomonadota</taxon>
        <taxon>Gammaproteobacteria</taxon>
        <taxon>Chromatiales</taxon>
        <taxon>Chromatiaceae</taxon>
        <taxon>Marichromatium</taxon>
    </lineage>
</organism>
<dbReference type="Gene3D" id="1.20.120.1550">
    <property type="entry name" value="Protein of unknown function DUF5063"/>
    <property type="match status" value="1"/>
</dbReference>
<dbReference type="InterPro" id="IPR038312">
    <property type="entry name" value="DUF5063_sf"/>
</dbReference>
<dbReference type="Proteomes" id="UP000295247">
    <property type="component" value="Unassembled WGS sequence"/>
</dbReference>
<reference evidence="1 2" key="1">
    <citation type="submission" date="2019-03" db="EMBL/GenBank/DDBJ databases">
        <title>Genomic Encyclopedia of Type Strains, Phase IV (KMG-IV): sequencing the most valuable type-strain genomes for metagenomic binning, comparative biology and taxonomic classification.</title>
        <authorList>
            <person name="Goeker M."/>
        </authorList>
    </citation>
    <scope>NUCLEOTIDE SEQUENCE [LARGE SCALE GENOMIC DNA]</scope>
    <source>
        <strain evidence="1 2">DSM 203</strain>
    </source>
</reference>
<evidence type="ECO:0000313" key="1">
    <source>
        <dbReference type="EMBL" id="TCW39595.1"/>
    </source>
</evidence>
<dbReference type="AlphaFoldDB" id="A0A4R4AK39"/>
<sequence length="167" mass="18549">MEVLTRPSPVSEAPCGELVSLVRRYCSLIESSTRGRLHWLPELAVLLPRLHALIAPLSAAGLGAGHVPPVDLDARFELFSHLRRLLADLDGYWLEFDLASEGREAMSGSLADDLTDIYCELKAGLCAYDEDPEWALAAWCAGYELHWSRHLLDAERHLSMLIADGRL</sequence>
<accession>A0A4R4AK39</accession>